<dbReference type="AlphaFoldDB" id="A0A1Y1VF13"/>
<dbReference type="OrthoDB" id="2131864at2759"/>
<dbReference type="EMBL" id="MCFH01000010">
    <property type="protein sequence ID" value="ORX54696.1"/>
    <property type="molecule type" value="Genomic_DNA"/>
</dbReference>
<dbReference type="Proteomes" id="UP000193719">
    <property type="component" value="Unassembled WGS sequence"/>
</dbReference>
<evidence type="ECO:0000313" key="3">
    <source>
        <dbReference type="Proteomes" id="UP000193719"/>
    </source>
</evidence>
<sequence>MTLIRDITKKNEYFLNGLIYCPFLEKDITVTIEEDADLVYAEKCANHLTNLDEKLINKICERISAYHQYMLSEWNDEFVKEINKKVPKDVSGRDILKYISQPELIIYEKPKEKKNDIGYTIAGLCSWEPEHGIDIILRNETLLYVGPSECLGSWADDDEYEVLY</sequence>
<feature type="domain" description="DUF6985" evidence="1">
    <location>
        <begin position="7"/>
        <end position="149"/>
    </location>
</feature>
<dbReference type="InterPro" id="IPR054254">
    <property type="entry name" value="DUF6985"/>
</dbReference>
<proteinExistence type="predicted"/>
<dbReference type="Pfam" id="PF22481">
    <property type="entry name" value="DUF6985"/>
    <property type="match status" value="1"/>
</dbReference>
<accession>A0A1Y1VF13</accession>
<keyword evidence="3" id="KW-1185">Reference proteome</keyword>
<evidence type="ECO:0000313" key="2">
    <source>
        <dbReference type="EMBL" id="ORX54696.1"/>
    </source>
</evidence>
<protein>
    <recommendedName>
        <fullName evidence="1">DUF6985 domain-containing protein</fullName>
    </recommendedName>
</protein>
<reference evidence="2 3" key="1">
    <citation type="submission" date="2016-08" db="EMBL/GenBank/DDBJ databases">
        <title>Genomes of anaerobic fungi encode conserved fungal cellulosomes for biomass hydrolysis.</title>
        <authorList>
            <consortium name="DOE Joint Genome Institute"/>
            <person name="Haitjema C.H."/>
            <person name="Gilmore S.P."/>
            <person name="Henske J.K."/>
            <person name="Solomon K.V."/>
            <person name="De Groot R."/>
            <person name="Kuo A."/>
            <person name="Mondo S.J."/>
            <person name="Salamov A.A."/>
            <person name="Labutti K."/>
            <person name="Zhao Z."/>
            <person name="Chiniquy J."/>
            <person name="Barry K."/>
            <person name="Brewer H.M."/>
            <person name="Purvine S.O."/>
            <person name="Wright A.T."/>
            <person name="Boxma B."/>
            <person name="Van Alen T."/>
            <person name="Hackstein J.H."/>
            <person name="Baker S.E."/>
            <person name="Grigoriev I.V."/>
            <person name="O'Malley M.A."/>
        </authorList>
    </citation>
    <scope>NUCLEOTIDE SEQUENCE [LARGE SCALE GENOMIC DNA]</scope>
    <source>
        <strain evidence="3">finn</strain>
    </source>
</reference>
<evidence type="ECO:0000259" key="1">
    <source>
        <dbReference type="Pfam" id="PF22481"/>
    </source>
</evidence>
<organism evidence="2 3">
    <name type="scientific">Piromyces finnis</name>
    <dbReference type="NCBI Taxonomy" id="1754191"/>
    <lineage>
        <taxon>Eukaryota</taxon>
        <taxon>Fungi</taxon>
        <taxon>Fungi incertae sedis</taxon>
        <taxon>Chytridiomycota</taxon>
        <taxon>Chytridiomycota incertae sedis</taxon>
        <taxon>Neocallimastigomycetes</taxon>
        <taxon>Neocallimastigales</taxon>
        <taxon>Neocallimastigaceae</taxon>
        <taxon>Piromyces</taxon>
    </lineage>
</organism>
<reference evidence="2 3" key="2">
    <citation type="submission" date="2016-08" db="EMBL/GenBank/DDBJ databases">
        <title>Pervasive Adenine N6-methylation of Active Genes in Fungi.</title>
        <authorList>
            <consortium name="DOE Joint Genome Institute"/>
            <person name="Mondo S.J."/>
            <person name="Dannebaum R.O."/>
            <person name="Kuo R.C."/>
            <person name="Labutti K."/>
            <person name="Haridas S."/>
            <person name="Kuo A."/>
            <person name="Salamov A."/>
            <person name="Ahrendt S.R."/>
            <person name="Lipzen A."/>
            <person name="Sullivan W."/>
            <person name="Andreopoulos W.B."/>
            <person name="Clum A."/>
            <person name="Lindquist E."/>
            <person name="Daum C."/>
            <person name="Ramamoorthy G.K."/>
            <person name="Gryganskyi A."/>
            <person name="Culley D."/>
            <person name="Magnuson J.K."/>
            <person name="James T.Y."/>
            <person name="O'Malley M.A."/>
            <person name="Stajich J.E."/>
            <person name="Spatafora J.W."/>
            <person name="Visel A."/>
            <person name="Grigoriev I.V."/>
        </authorList>
    </citation>
    <scope>NUCLEOTIDE SEQUENCE [LARGE SCALE GENOMIC DNA]</scope>
    <source>
        <strain evidence="3">finn</strain>
    </source>
</reference>
<comment type="caution">
    <text evidence="2">The sequence shown here is derived from an EMBL/GenBank/DDBJ whole genome shotgun (WGS) entry which is preliminary data.</text>
</comment>
<name>A0A1Y1VF13_9FUNG</name>
<gene>
    <name evidence="2" type="ORF">BCR36DRAFT_9965</name>
</gene>